<evidence type="ECO:0000256" key="9">
    <source>
        <dbReference type="SAM" id="MobiDB-lite"/>
    </source>
</evidence>
<comment type="similarity">
    <text evidence="1">Belongs to the sigma-54 factor family.</text>
</comment>
<dbReference type="GO" id="GO:0003677">
    <property type="term" value="F:DNA binding"/>
    <property type="evidence" value="ECO:0007669"/>
    <property type="project" value="UniProtKB-KW"/>
</dbReference>
<dbReference type="InterPro" id="IPR038709">
    <property type="entry name" value="RpoN_core-bd_sf"/>
</dbReference>
<evidence type="ECO:0000256" key="3">
    <source>
        <dbReference type="ARBA" id="ARBA00022679"/>
    </source>
</evidence>
<evidence type="ECO:0000313" key="12">
    <source>
        <dbReference type="EMBL" id="HFT93256.1"/>
    </source>
</evidence>
<dbReference type="AlphaFoldDB" id="A0A7C3QVY9"/>
<dbReference type="PRINTS" id="PR00045">
    <property type="entry name" value="SIGMA54FCT"/>
</dbReference>
<keyword evidence="8" id="KW-0804">Transcription</keyword>
<keyword evidence="3" id="KW-0808">Transferase</keyword>
<dbReference type="Gene3D" id="1.10.10.1330">
    <property type="entry name" value="RNA polymerase sigma-54 factor, core-binding domain"/>
    <property type="match status" value="1"/>
</dbReference>
<proteinExistence type="inferred from homology"/>
<dbReference type="PROSITE" id="PS00717">
    <property type="entry name" value="SIGMA54_1"/>
    <property type="match status" value="1"/>
</dbReference>
<dbReference type="Pfam" id="PF04963">
    <property type="entry name" value="Sigma54_CBD"/>
    <property type="match status" value="1"/>
</dbReference>
<dbReference type="PANTHER" id="PTHR32248">
    <property type="entry name" value="RNA POLYMERASE SIGMA-54 FACTOR"/>
    <property type="match status" value="1"/>
</dbReference>
<protein>
    <submittedName>
        <fullName evidence="12">RNA polymerase sigma-54 factor</fullName>
    </submittedName>
</protein>
<evidence type="ECO:0000256" key="6">
    <source>
        <dbReference type="ARBA" id="ARBA00023082"/>
    </source>
</evidence>
<dbReference type="GO" id="GO:0001216">
    <property type="term" value="F:DNA-binding transcription activator activity"/>
    <property type="evidence" value="ECO:0007669"/>
    <property type="project" value="InterPro"/>
</dbReference>
<keyword evidence="4" id="KW-0548">Nucleotidyltransferase</keyword>
<dbReference type="GO" id="GO:0000428">
    <property type="term" value="C:DNA-directed RNA polymerase complex"/>
    <property type="evidence" value="ECO:0007669"/>
    <property type="project" value="UniProtKB-KW"/>
</dbReference>
<dbReference type="GO" id="GO:0016987">
    <property type="term" value="F:sigma factor activity"/>
    <property type="evidence" value="ECO:0007669"/>
    <property type="project" value="UniProtKB-KW"/>
</dbReference>
<dbReference type="InterPro" id="IPR000394">
    <property type="entry name" value="RNA_pol_sigma_54"/>
</dbReference>
<dbReference type="GO" id="GO:0006352">
    <property type="term" value="P:DNA-templated transcription initiation"/>
    <property type="evidence" value="ECO:0007669"/>
    <property type="project" value="InterPro"/>
</dbReference>
<feature type="domain" description="RNA polymerase sigma factor 54 core-binding" evidence="11">
    <location>
        <begin position="121"/>
        <end position="309"/>
    </location>
</feature>
<reference evidence="12" key="1">
    <citation type="journal article" date="2020" name="mSystems">
        <title>Genome- and Community-Level Interaction Insights into Carbon Utilization and Element Cycling Functions of Hydrothermarchaeota in Hydrothermal Sediment.</title>
        <authorList>
            <person name="Zhou Z."/>
            <person name="Liu Y."/>
            <person name="Xu W."/>
            <person name="Pan J."/>
            <person name="Luo Z.H."/>
            <person name="Li M."/>
        </authorList>
    </citation>
    <scope>NUCLEOTIDE SEQUENCE [LARGE SCALE GENOMIC DNA]</scope>
    <source>
        <strain evidence="12">SpSt-902</strain>
    </source>
</reference>
<evidence type="ECO:0000259" key="10">
    <source>
        <dbReference type="Pfam" id="PF04552"/>
    </source>
</evidence>
<keyword evidence="7" id="KW-0238">DNA-binding</keyword>
<keyword evidence="2" id="KW-0240">DNA-directed RNA polymerase</keyword>
<dbReference type="PIRSF" id="PIRSF000774">
    <property type="entry name" value="RpoN"/>
    <property type="match status" value="1"/>
</dbReference>
<evidence type="ECO:0000256" key="1">
    <source>
        <dbReference type="ARBA" id="ARBA00008798"/>
    </source>
</evidence>
<dbReference type="InterPro" id="IPR007046">
    <property type="entry name" value="RNA_pol_sigma_54_core-bd"/>
</dbReference>
<dbReference type="Pfam" id="PF00309">
    <property type="entry name" value="Sigma54_AID"/>
    <property type="match status" value="1"/>
</dbReference>
<name>A0A7C3QVY9_9BACT</name>
<feature type="domain" description="RNA polymerase sigma factor 54 DNA-binding" evidence="10">
    <location>
        <begin position="324"/>
        <end position="482"/>
    </location>
</feature>
<evidence type="ECO:0000256" key="7">
    <source>
        <dbReference type="ARBA" id="ARBA00023125"/>
    </source>
</evidence>
<dbReference type="PANTHER" id="PTHR32248:SF4">
    <property type="entry name" value="RNA POLYMERASE SIGMA-54 FACTOR"/>
    <property type="match status" value="1"/>
</dbReference>
<sequence length="486" mass="56070">MIRQRLEIKLGQKMVMTPQLQQAIHLLMLAKLDLREEILQETQTNPLLELDEENEWDEPVEDGSIDIIPSSQENNDGAEKDGEVPDPMLSWDYSVHEDMDDSGLYQEERSIREDAESDFSYEKILAAPTTLEDHLSWQISFREMTPAEKNLAQFLIGNINEDGYLVLTEKEVPEAYRSHPEMFERVLSWVQECDPPGVGARNLRECLMIQAKLLNLEKTVVWSILDNHLDEFMEMKYKGIAKALSVTVEEVQDAGLIIRKLEPKPGRPYFRDMAVPISPDVRFYDAGNGEIRVSLNEEGVPRLRIQSAYRSLLKTMEKKDKTREYIEEKLRSALWFMKSIEQRKKTILRVAEAVLRHQEEFFRQGPRALRPLVLKTIAQDLGLHESTISRVTNQKYAETPFGIVELKFFFSGGLPSQSGAEHSSVSVREKIRDMVRSESREAPLTDQEIMGRLGQEGIVIARRTVAKYRMELDIPPVNKRRQERVV</sequence>
<dbReference type="PROSITE" id="PS50044">
    <property type="entry name" value="SIGMA54_3"/>
    <property type="match status" value="1"/>
</dbReference>
<comment type="caution">
    <text evidence="12">The sequence shown here is derived from an EMBL/GenBank/DDBJ whole genome shotgun (WGS) entry which is preliminary data.</text>
</comment>
<gene>
    <name evidence="12" type="primary">rpoN</name>
    <name evidence="12" type="ORF">ENX03_04835</name>
</gene>
<dbReference type="Pfam" id="PF04552">
    <property type="entry name" value="Sigma54_DBD"/>
    <property type="match status" value="1"/>
</dbReference>
<dbReference type="InterPro" id="IPR007634">
    <property type="entry name" value="RNA_pol_sigma_54_DNA-bd"/>
</dbReference>
<evidence type="ECO:0000256" key="4">
    <source>
        <dbReference type="ARBA" id="ARBA00022695"/>
    </source>
</evidence>
<dbReference type="Gene3D" id="1.10.10.60">
    <property type="entry name" value="Homeodomain-like"/>
    <property type="match status" value="1"/>
</dbReference>
<evidence type="ECO:0000256" key="2">
    <source>
        <dbReference type="ARBA" id="ARBA00022478"/>
    </source>
</evidence>
<feature type="region of interest" description="Disordered" evidence="9">
    <location>
        <begin position="45"/>
        <end position="86"/>
    </location>
</feature>
<dbReference type="GO" id="GO:0016779">
    <property type="term" value="F:nucleotidyltransferase activity"/>
    <property type="evidence" value="ECO:0007669"/>
    <property type="project" value="UniProtKB-KW"/>
</dbReference>
<evidence type="ECO:0000256" key="5">
    <source>
        <dbReference type="ARBA" id="ARBA00023015"/>
    </source>
</evidence>
<feature type="compositionally biased region" description="Acidic residues" evidence="9">
    <location>
        <begin position="49"/>
        <end position="64"/>
    </location>
</feature>
<keyword evidence="5" id="KW-0805">Transcription regulation</keyword>
<dbReference type="PROSITE" id="PS00718">
    <property type="entry name" value="SIGMA54_2"/>
    <property type="match status" value="1"/>
</dbReference>
<accession>A0A7C3QVY9</accession>
<keyword evidence="6" id="KW-0731">Sigma factor</keyword>
<dbReference type="EMBL" id="DTMM01000092">
    <property type="protein sequence ID" value="HFT93256.1"/>
    <property type="molecule type" value="Genomic_DNA"/>
</dbReference>
<dbReference type="NCBIfam" id="TIGR02395">
    <property type="entry name" value="rpoN_sigma"/>
    <property type="match status" value="1"/>
</dbReference>
<evidence type="ECO:0000256" key="8">
    <source>
        <dbReference type="ARBA" id="ARBA00023163"/>
    </source>
</evidence>
<organism evidence="12">
    <name type="scientific">Leptospirillum ferriphilum</name>
    <dbReference type="NCBI Taxonomy" id="178606"/>
    <lineage>
        <taxon>Bacteria</taxon>
        <taxon>Pseudomonadati</taxon>
        <taxon>Nitrospirota</taxon>
        <taxon>Nitrospiria</taxon>
        <taxon>Nitrospirales</taxon>
        <taxon>Nitrospiraceae</taxon>
        <taxon>Leptospirillum</taxon>
    </lineage>
</organism>
<evidence type="ECO:0000259" key="11">
    <source>
        <dbReference type="Pfam" id="PF04963"/>
    </source>
</evidence>